<feature type="region of interest" description="Disordered" evidence="1">
    <location>
        <begin position="74"/>
        <end position="96"/>
    </location>
</feature>
<dbReference type="Proteomes" id="UP000823775">
    <property type="component" value="Unassembled WGS sequence"/>
</dbReference>
<proteinExistence type="predicted"/>
<gene>
    <name evidence="2" type="ORF">HAX54_004342</name>
</gene>
<protein>
    <submittedName>
        <fullName evidence="2">Uncharacterized protein</fullName>
    </submittedName>
</protein>
<keyword evidence="3" id="KW-1185">Reference proteome</keyword>
<evidence type="ECO:0000256" key="1">
    <source>
        <dbReference type="SAM" id="MobiDB-lite"/>
    </source>
</evidence>
<name>A0ABS8RTT4_DATST</name>
<dbReference type="EMBL" id="JACEIK010000120">
    <property type="protein sequence ID" value="MCD7450195.1"/>
    <property type="molecule type" value="Genomic_DNA"/>
</dbReference>
<evidence type="ECO:0000313" key="2">
    <source>
        <dbReference type="EMBL" id="MCD7450195.1"/>
    </source>
</evidence>
<reference evidence="2 3" key="1">
    <citation type="journal article" date="2021" name="BMC Genomics">
        <title>Datura genome reveals duplications of psychoactive alkaloid biosynthetic genes and high mutation rate following tissue culture.</title>
        <authorList>
            <person name="Rajewski A."/>
            <person name="Carter-House D."/>
            <person name="Stajich J."/>
            <person name="Litt A."/>
        </authorList>
    </citation>
    <scope>NUCLEOTIDE SEQUENCE [LARGE SCALE GENOMIC DNA]</scope>
    <source>
        <strain evidence="2">AR-01</strain>
    </source>
</reference>
<accession>A0ABS8RTT4</accession>
<feature type="compositionally biased region" description="Basic and acidic residues" evidence="1">
    <location>
        <begin position="81"/>
        <end position="90"/>
    </location>
</feature>
<comment type="caution">
    <text evidence="2">The sequence shown here is derived from an EMBL/GenBank/DDBJ whole genome shotgun (WGS) entry which is preliminary data.</text>
</comment>
<sequence length="96" mass="11087">MRNRPIIDDEEEIDLEVMDLTNLNMRRDTGTKTHEEAVHRTKEAIEILTAQHRDRLGVDRVFQERNQNELEKGFEGVAHSHGLDTRDTHTPKGANS</sequence>
<organism evidence="2 3">
    <name type="scientific">Datura stramonium</name>
    <name type="common">Jimsonweed</name>
    <name type="synonym">Common thornapple</name>
    <dbReference type="NCBI Taxonomy" id="4076"/>
    <lineage>
        <taxon>Eukaryota</taxon>
        <taxon>Viridiplantae</taxon>
        <taxon>Streptophyta</taxon>
        <taxon>Embryophyta</taxon>
        <taxon>Tracheophyta</taxon>
        <taxon>Spermatophyta</taxon>
        <taxon>Magnoliopsida</taxon>
        <taxon>eudicotyledons</taxon>
        <taxon>Gunneridae</taxon>
        <taxon>Pentapetalae</taxon>
        <taxon>asterids</taxon>
        <taxon>lamiids</taxon>
        <taxon>Solanales</taxon>
        <taxon>Solanaceae</taxon>
        <taxon>Solanoideae</taxon>
        <taxon>Datureae</taxon>
        <taxon>Datura</taxon>
    </lineage>
</organism>
<evidence type="ECO:0000313" key="3">
    <source>
        <dbReference type="Proteomes" id="UP000823775"/>
    </source>
</evidence>